<proteinExistence type="predicted"/>
<dbReference type="EMBL" id="JBJKTR010000001">
    <property type="protein sequence ID" value="KAL3379946.1"/>
    <property type="molecule type" value="Genomic_DNA"/>
</dbReference>
<gene>
    <name evidence="1" type="ORF">AABB24_000546</name>
</gene>
<dbReference type="Proteomes" id="UP001627284">
    <property type="component" value="Unassembled WGS sequence"/>
</dbReference>
<sequence>MYTLYVFIYITKVFFFLCKRSSLPLLIRSLCKLASCFLAMLVLALQSGDYQASNEGGSQSCLEFLMNYQVVPSSLALHLLFHSFCACSRWVLQIHRFFFHGAAWYDNFVLRFFA</sequence>
<accession>A0ABD2VJZ6</accession>
<evidence type="ECO:0000313" key="1">
    <source>
        <dbReference type="EMBL" id="KAL3379946.1"/>
    </source>
</evidence>
<comment type="caution">
    <text evidence="1">The sequence shown here is derived from an EMBL/GenBank/DDBJ whole genome shotgun (WGS) entry which is preliminary data.</text>
</comment>
<dbReference type="AlphaFoldDB" id="A0ABD2VJZ6"/>
<evidence type="ECO:0000313" key="2">
    <source>
        <dbReference type="Proteomes" id="UP001627284"/>
    </source>
</evidence>
<organism evidence="1 2">
    <name type="scientific">Solanum stoloniferum</name>
    <dbReference type="NCBI Taxonomy" id="62892"/>
    <lineage>
        <taxon>Eukaryota</taxon>
        <taxon>Viridiplantae</taxon>
        <taxon>Streptophyta</taxon>
        <taxon>Embryophyta</taxon>
        <taxon>Tracheophyta</taxon>
        <taxon>Spermatophyta</taxon>
        <taxon>Magnoliopsida</taxon>
        <taxon>eudicotyledons</taxon>
        <taxon>Gunneridae</taxon>
        <taxon>Pentapetalae</taxon>
        <taxon>asterids</taxon>
        <taxon>lamiids</taxon>
        <taxon>Solanales</taxon>
        <taxon>Solanaceae</taxon>
        <taxon>Solanoideae</taxon>
        <taxon>Solaneae</taxon>
        <taxon>Solanum</taxon>
    </lineage>
</organism>
<reference evidence="1 2" key="1">
    <citation type="submission" date="2024-05" db="EMBL/GenBank/DDBJ databases">
        <title>De novo assembly of an allotetraploid wild potato.</title>
        <authorList>
            <person name="Hosaka A.J."/>
        </authorList>
    </citation>
    <scope>NUCLEOTIDE SEQUENCE [LARGE SCALE GENOMIC DNA]</scope>
    <source>
        <tissue evidence="1">Young leaves</tissue>
    </source>
</reference>
<protein>
    <submittedName>
        <fullName evidence="1">Uncharacterized protein</fullName>
    </submittedName>
</protein>
<keyword evidence="2" id="KW-1185">Reference proteome</keyword>
<name>A0ABD2VJZ6_9SOLN</name>